<feature type="compositionally biased region" description="Basic and acidic residues" evidence="1">
    <location>
        <begin position="79"/>
        <end position="126"/>
    </location>
</feature>
<evidence type="ECO:0000313" key="3">
    <source>
        <dbReference type="Proteomes" id="UP000694621"/>
    </source>
</evidence>
<protein>
    <submittedName>
        <fullName evidence="2">Uncharacterized protein</fullName>
    </submittedName>
</protein>
<reference evidence="2" key="1">
    <citation type="submission" date="2025-08" db="UniProtKB">
        <authorList>
            <consortium name="Ensembl"/>
        </authorList>
    </citation>
    <scope>IDENTIFICATION</scope>
</reference>
<evidence type="ECO:0000313" key="2">
    <source>
        <dbReference type="Ensembl" id="ENSAMXP00005048252.1"/>
    </source>
</evidence>
<proteinExistence type="predicted"/>
<feature type="compositionally biased region" description="Basic and acidic residues" evidence="1">
    <location>
        <begin position="44"/>
        <end position="66"/>
    </location>
</feature>
<feature type="region of interest" description="Disordered" evidence="1">
    <location>
        <begin position="1"/>
        <end position="26"/>
    </location>
</feature>
<dbReference type="Ensembl" id="ENSAMXT00005052350.1">
    <property type="protein sequence ID" value="ENSAMXP00005048252.1"/>
    <property type="gene ID" value="ENSAMXG00005022072.1"/>
</dbReference>
<name>A0A8B9LA37_ASTMX</name>
<dbReference type="AlphaFoldDB" id="A0A8B9LA37"/>
<feature type="compositionally biased region" description="Low complexity" evidence="1">
    <location>
        <begin position="137"/>
        <end position="148"/>
    </location>
</feature>
<dbReference type="OrthoDB" id="8924953at2759"/>
<organism evidence="2 3">
    <name type="scientific">Astyanax mexicanus</name>
    <name type="common">Blind cave fish</name>
    <name type="synonym">Astyanax fasciatus mexicanus</name>
    <dbReference type="NCBI Taxonomy" id="7994"/>
    <lineage>
        <taxon>Eukaryota</taxon>
        <taxon>Metazoa</taxon>
        <taxon>Chordata</taxon>
        <taxon>Craniata</taxon>
        <taxon>Vertebrata</taxon>
        <taxon>Euteleostomi</taxon>
        <taxon>Actinopterygii</taxon>
        <taxon>Neopterygii</taxon>
        <taxon>Teleostei</taxon>
        <taxon>Ostariophysi</taxon>
        <taxon>Characiformes</taxon>
        <taxon>Characoidei</taxon>
        <taxon>Acestrorhamphidae</taxon>
        <taxon>Acestrorhamphinae</taxon>
        <taxon>Astyanax</taxon>
    </lineage>
</organism>
<evidence type="ECO:0000256" key="1">
    <source>
        <dbReference type="SAM" id="MobiDB-lite"/>
    </source>
</evidence>
<sequence length="159" mass="17763">MPVEQEKPQQVYDKSGHADPHHHPRVLDLVGVRVALHGLQQDGEAERRQEHGVDQRAHDLGSDPAERVLAGGLGLLGEAHGHQGHGERDNIAQHVEGVGEHRQRRGDPAHHQLHDEEAESQAEHAEQAPVFLTQSHLQQLQPRNNNSNNKKRLKNELVL</sequence>
<feature type="region of interest" description="Disordered" evidence="1">
    <location>
        <begin position="38"/>
        <end position="159"/>
    </location>
</feature>
<accession>A0A8B9LA37</accession>
<dbReference type="Proteomes" id="UP000694621">
    <property type="component" value="Unplaced"/>
</dbReference>